<dbReference type="Proteomes" id="UP001368500">
    <property type="component" value="Unassembled WGS sequence"/>
</dbReference>
<dbReference type="PANTHER" id="PTHR42958:SF4">
    <property type="entry name" value="HYDROGENASE EXPRESSION_FORMATION PROTEIN HUPK"/>
    <property type="match status" value="1"/>
</dbReference>
<proteinExistence type="predicted"/>
<comment type="caution">
    <text evidence="1">The sequence shown here is derived from an EMBL/GenBank/DDBJ whole genome shotgun (WGS) entry which is preliminary data.</text>
</comment>
<gene>
    <name evidence="1" type="ORF">AACH11_09265</name>
</gene>
<organism evidence="1 2">
    <name type="scientific">Pseudaquabacterium rugosum</name>
    <dbReference type="NCBI Taxonomy" id="2984194"/>
    <lineage>
        <taxon>Bacteria</taxon>
        <taxon>Pseudomonadati</taxon>
        <taxon>Pseudomonadota</taxon>
        <taxon>Betaproteobacteria</taxon>
        <taxon>Burkholderiales</taxon>
        <taxon>Sphaerotilaceae</taxon>
        <taxon>Pseudaquabacterium</taxon>
    </lineage>
</organism>
<dbReference type="PANTHER" id="PTHR42958">
    <property type="entry name" value="HYDROGENASE-2 LARGE CHAIN"/>
    <property type="match status" value="1"/>
</dbReference>
<dbReference type="EMBL" id="JBBUTF010000007">
    <property type="protein sequence ID" value="MEK8026146.1"/>
    <property type="molecule type" value="Genomic_DNA"/>
</dbReference>
<evidence type="ECO:0008006" key="3">
    <source>
        <dbReference type="Google" id="ProtNLM"/>
    </source>
</evidence>
<dbReference type="SUPFAM" id="SSF56762">
    <property type="entry name" value="HydB/Nqo4-like"/>
    <property type="match status" value="1"/>
</dbReference>
<evidence type="ECO:0000313" key="1">
    <source>
        <dbReference type="EMBL" id="MEK8026146.1"/>
    </source>
</evidence>
<keyword evidence="2" id="KW-1185">Reference proteome</keyword>
<name>A0ABU9B958_9BURK</name>
<evidence type="ECO:0000313" key="2">
    <source>
        <dbReference type="Proteomes" id="UP001368500"/>
    </source>
</evidence>
<sequence>MTPELSPLRPPAAARQPSATLQSLIGALHLRPGTTLAPHGAAALDAEGPIHGGRPALASRLAAGRPADDWPALVGRLHSLCSGAHTLAATLALQAARAGIHHRLQDDVNGLDAMGSMDGTDGTDDGDRPAGHAIARLPAGLPAVDPRRHVWRPDALARQHLTWSTAREQALRLAHDGPARLGGGPAAAELTRSLHGSPWLHPLAEGADVGSCQARRAEAAAWVDAHWCGGRSADWLAAWDDGGGPALAAQLSCADTPLARWLTALWPALSRLATPHRPLDLLDHGRLAFERLGRDLATPGWTRRPQWQQTVPDTGPWSRHHAPRRHRMAEAGSRLLARLVDLLQLLQPDIHLGSAPSAPPVAHTGANSGHEDPIGSAPAAFGAARLACGAVQLDDGAGLAWVETARGLLLHRLRLAAGSGGRHLAEAQVLAPTEWNFHPRGTLAQALCELPASAEGARGAQGLAFAYDPCMPCTIDPAAGPPTADPTSEEIRHA</sequence>
<accession>A0ABU9B958</accession>
<dbReference type="InterPro" id="IPR050867">
    <property type="entry name" value="NiFe/NiFeSe_hydrgnase_LSU"/>
</dbReference>
<protein>
    <recommendedName>
        <fullName evidence="3">Hydrogenase formation protein</fullName>
    </recommendedName>
</protein>
<dbReference type="InterPro" id="IPR029014">
    <property type="entry name" value="NiFe-Hase_large"/>
</dbReference>
<reference evidence="1 2" key="1">
    <citation type="submission" date="2024-04" db="EMBL/GenBank/DDBJ databases">
        <title>Novel species of the genus Ideonella isolated from streams.</title>
        <authorList>
            <person name="Lu H."/>
        </authorList>
    </citation>
    <scope>NUCLEOTIDE SEQUENCE [LARGE SCALE GENOMIC DNA]</scope>
    <source>
        <strain evidence="1 2">BYS139W</strain>
    </source>
</reference>
<dbReference type="RefSeq" id="WP_341373929.1">
    <property type="nucleotide sequence ID" value="NZ_JBBUTF010000007.1"/>
</dbReference>
<dbReference type="Gene3D" id="1.10.645.10">
    <property type="entry name" value="Cytochrome-c3 Hydrogenase, chain B"/>
    <property type="match status" value="1"/>
</dbReference>